<protein>
    <recommendedName>
        <fullName evidence="4">MULE transposase domain-containing protein</fullName>
    </recommendedName>
</protein>
<evidence type="ECO:0000256" key="1">
    <source>
        <dbReference type="SAM" id="MobiDB-lite"/>
    </source>
</evidence>
<reference evidence="2 3" key="1">
    <citation type="submission" date="2020-12" db="EMBL/GenBank/DDBJ databases">
        <title>Metabolic potential, ecology and presence of endohyphal bacteria is reflected in genomic diversity of Mucoromycotina.</title>
        <authorList>
            <person name="Muszewska A."/>
            <person name="Okrasinska A."/>
            <person name="Steczkiewicz K."/>
            <person name="Drgas O."/>
            <person name="Orlowska M."/>
            <person name="Perlinska-Lenart U."/>
            <person name="Aleksandrzak-Piekarczyk T."/>
            <person name="Szatraj K."/>
            <person name="Zielenkiewicz U."/>
            <person name="Pilsyk S."/>
            <person name="Malc E."/>
            <person name="Mieczkowski P."/>
            <person name="Kruszewska J.S."/>
            <person name="Biernat P."/>
            <person name="Pawlowska J."/>
        </authorList>
    </citation>
    <scope>NUCLEOTIDE SEQUENCE [LARGE SCALE GENOMIC DNA]</scope>
    <source>
        <strain evidence="2 3">CBS 142.35</strain>
    </source>
</reference>
<dbReference type="AlphaFoldDB" id="A0A8H7RST9"/>
<evidence type="ECO:0000313" key="2">
    <source>
        <dbReference type="EMBL" id="KAG2216536.1"/>
    </source>
</evidence>
<dbReference type="Proteomes" id="UP000646827">
    <property type="component" value="Unassembled WGS sequence"/>
</dbReference>
<organism evidence="2 3">
    <name type="scientific">Circinella minor</name>
    <dbReference type="NCBI Taxonomy" id="1195481"/>
    <lineage>
        <taxon>Eukaryota</taxon>
        <taxon>Fungi</taxon>
        <taxon>Fungi incertae sedis</taxon>
        <taxon>Mucoromycota</taxon>
        <taxon>Mucoromycotina</taxon>
        <taxon>Mucoromycetes</taxon>
        <taxon>Mucorales</taxon>
        <taxon>Lichtheimiaceae</taxon>
        <taxon>Circinella</taxon>
    </lineage>
</organism>
<accession>A0A8H7RST9</accession>
<proteinExistence type="predicted"/>
<evidence type="ECO:0000313" key="3">
    <source>
        <dbReference type="Proteomes" id="UP000646827"/>
    </source>
</evidence>
<dbReference type="PANTHER" id="PTHR33977:SF1">
    <property type="entry name" value="ZINC ION BINDING PROTEIN"/>
    <property type="match status" value="1"/>
</dbReference>
<keyword evidence="3" id="KW-1185">Reference proteome</keyword>
<feature type="region of interest" description="Disordered" evidence="1">
    <location>
        <begin position="33"/>
        <end position="53"/>
    </location>
</feature>
<name>A0A8H7RST9_9FUNG</name>
<evidence type="ECO:0008006" key="4">
    <source>
        <dbReference type="Google" id="ProtNLM"/>
    </source>
</evidence>
<dbReference type="OrthoDB" id="2289406at2759"/>
<comment type="caution">
    <text evidence="2">The sequence shown here is derived from an EMBL/GenBank/DDBJ whole genome shotgun (WGS) entry which is preliminary data.</text>
</comment>
<dbReference type="EMBL" id="JAEPRB010000390">
    <property type="protein sequence ID" value="KAG2216536.1"/>
    <property type="molecule type" value="Genomic_DNA"/>
</dbReference>
<sequence length="627" mass="73284">MSNFIDNAVRLLHERTTYEPAPFAADHPAENPAFISKYGSHQHPVSPAHQQTDETRVVKMGRPKTLSFVQHFVCQRWDNAPDMVSIKYYWRHEGHQPNSVEDLQSLPVSREIKDLIHEIVEKDMTWKNVKSMIRLDKDRLGQILSGDFTNIPHVLRITYQEVYYAMMRVMKKRSQLSPQFDESLRLWGNRIAQQNGHWISKNLSTYQEGMFFFAFMSDWQLTELFVNGRTVCLDSTHHTCVDGTGSYCYLYSLVARCQETGKGAPLCWMLTNSDSQYPVEFWLKWIKEEMRFQPQTIMVDNSDTEIAGIRSAYGESVQVLICHWHIKRAWRKNIAKKVCVRPGLSTSSLHVKMIRDDAFNRLNDMLRAGTEEDFELTYDELQIFCMEHEGEWDMSALQAYFDAEYLPKKEKWCNAWHQYQGHMNTNNYVEAWHRTLKEAYLGKLKRQRADVLVYILWDNVLNDIMAEHVQTRLRIRASISNQSEVARRNAADAIPDVVAVDLIFWEDENHVKIKSFTDPERVYTIVLDDNTIITCTCPDFVQRGAMSSEGQIRPPSQDALFEESLARFHQAFERLSEQAQRVDANNYSSVAARYLNQVSQSLENSWSILKTWEQSRSAQERNHQNRF</sequence>
<dbReference type="PANTHER" id="PTHR33977">
    <property type="entry name" value="ZINC ION BINDING PROTEIN"/>
    <property type="match status" value="1"/>
</dbReference>
<gene>
    <name evidence="2" type="ORF">INT45_004227</name>
</gene>